<keyword evidence="1" id="KW-0853">WD repeat</keyword>
<dbReference type="PANTHER" id="PTHR19871:SF29">
    <property type="entry name" value="NACHT AND WD REPEAT DOMAIN-CONTAINING PROTEIN 2-LIKE"/>
    <property type="match status" value="1"/>
</dbReference>
<dbReference type="SMART" id="SM00320">
    <property type="entry name" value="WD40"/>
    <property type="match status" value="4"/>
</dbReference>
<dbReference type="InterPro" id="IPR001680">
    <property type="entry name" value="WD40_rpt"/>
</dbReference>
<keyword evidence="2" id="KW-0677">Repeat</keyword>
<feature type="domain" description="Nephrocystin 3-like N-terminal" evidence="3">
    <location>
        <begin position="349"/>
        <end position="472"/>
    </location>
</feature>
<dbReference type="PANTHER" id="PTHR19871">
    <property type="entry name" value="BETA TRANSDUCIN-RELATED PROTEIN"/>
    <property type="match status" value="1"/>
</dbReference>
<dbReference type="InterPro" id="IPR011047">
    <property type="entry name" value="Quinoprotein_ADH-like_sf"/>
</dbReference>
<dbReference type="Proteomes" id="UP001152622">
    <property type="component" value="Chromosome 3"/>
</dbReference>
<evidence type="ECO:0008006" key="7">
    <source>
        <dbReference type="Google" id="ProtNLM"/>
    </source>
</evidence>
<dbReference type="Pfam" id="PF25469">
    <property type="entry name" value="WHD_NWD1"/>
    <property type="match status" value="1"/>
</dbReference>
<name>A0A9Q1FUR6_SYNKA</name>
<dbReference type="SUPFAM" id="SSF50998">
    <property type="entry name" value="Quinoprotein alcohol dehydrogenase-like"/>
    <property type="match status" value="1"/>
</dbReference>
<keyword evidence="6" id="KW-1185">Reference proteome</keyword>
<comment type="caution">
    <text evidence="5">The sequence shown here is derived from an EMBL/GenBank/DDBJ whole genome shotgun (WGS) entry which is preliminary data.</text>
</comment>
<dbReference type="Gene3D" id="3.40.50.300">
    <property type="entry name" value="P-loop containing nucleotide triphosphate hydrolases"/>
    <property type="match status" value="1"/>
</dbReference>
<evidence type="ECO:0000256" key="2">
    <source>
        <dbReference type="ARBA" id="ARBA00022737"/>
    </source>
</evidence>
<accession>A0A9Q1FUR6</accession>
<evidence type="ECO:0000259" key="4">
    <source>
        <dbReference type="Pfam" id="PF25469"/>
    </source>
</evidence>
<evidence type="ECO:0000256" key="1">
    <source>
        <dbReference type="ARBA" id="ARBA00022574"/>
    </source>
</evidence>
<feature type="domain" description="NWD1/2-like winged helix-turn-helix" evidence="4">
    <location>
        <begin position="581"/>
        <end position="635"/>
    </location>
</feature>
<reference evidence="5" key="1">
    <citation type="journal article" date="2023" name="Science">
        <title>Genome structures resolve the early diversification of teleost fishes.</title>
        <authorList>
            <person name="Parey E."/>
            <person name="Louis A."/>
            <person name="Montfort J."/>
            <person name="Bouchez O."/>
            <person name="Roques C."/>
            <person name="Iampietro C."/>
            <person name="Lluch J."/>
            <person name="Castinel A."/>
            <person name="Donnadieu C."/>
            <person name="Desvignes T."/>
            <person name="Floi Bucao C."/>
            <person name="Jouanno E."/>
            <person name="Wen M."/>
            <person name="Mejri S."/>
            <person name="Dirks R."/>
            <person name="Jansen H."/>
            <person name="Henkel C."/>
            <person name="Chen W.J."/>
            <person name="Zahm M."/>
            <person name="Cabau C."/>
            <person name="Klopp C."/>
            <person name="Thompson A.W."/>
            <person name="Robinson-Rechavi M."/>
            <person name="Braasch I."/>
            <person name="Lecointre G."/>
            <person name="Bobe J."/>
            <person name="Postlethwait J.H."/>
            <person name="Berthelot C."/>
            <person name="Roest Crollius H."/>
            <person name="Guiguen Y."/>
        </authorList>
    </citation>
    <scope>NUCLEOTIDE SEQUENCE</scope>
    <source>
        <strain evidence="5">WJC10195</strain>
    </source>
</reference>
<dbReference type="EMBL" id="JAINUF010000003">
    <property type="protein sequence ID" value="KAJ8368036.1"/>
    <property type="molecule type" value="Genomic_DNA"/>
</dbReference>
<dbReference type="SUPFAM" id="SSF82171">
    <property type="entry name" value="DPP6 N-terminal domain-like"/>
    <property type="match status" value="1"/>
</dbReference>
<evidence type="ECO:0000313" key="6">
    <source>
        <dbReference type="Proteomes" id="UP001152622"/>
    </source>
</evidence>
<gene>
    <name evidence="5" type="ORF">SKAU_G00080640</name>
</gene>
<proteinExistence type="predicted"/>
<dbReference type="InterPro" id="IPR056884">
    <property type="entry name" value="NPHP3-like_N"/>
</dbReference>
<dbReference type="InterPro" id="IPR027417">
    <property type="entry name" value="P-loop_NTPase"/>
</dbReference>
<evidence type="ECO:0000313" key="5">
    <source>
        <dbReference type="EMBL" id="KAJ8368036.1"/>
    </source>
</evidence>
<dbReference type="SUPFAM" id="SSF52540">
    <property type="entry name" value="P-loop containing nucleoside triphosphate hydrolases"/>
    <property type="match status" value="1"/>
</dbReference>
<dbReference type="InterPro" id="IPR052752">
    <property type="entry name" value="NACHT-WD_repeat"/>
</dbReference>
<sequence length="1477" mass="165514">MEDFQRTVVKSCVKVYLCSNPEDSVEERRALREDVFPKVRDYCRRAHGLEFKVIDPYEGLDPQDVSDPGGQKVRLQLLEECRKDSAGPFLVALVGRQYGSAVLPLQVEVSEFQNVLQTGQQMDLDTQVLQQWYQRDENTIPPSFCLLDHHRCDQVDGKASAINLQDVHQELRTVFHTIVTRCIQEGSMTSEKAQKYFRSALDEELHFALENRSKEDIARCLCYVYKIIRKQRQRKPLKDRNINPNSSDDHLSNLCDHFLPGLVTSCQLQVYTTTSVFELRPGDPTGMRRWYTDGLCQQLYTDLLNLINCTVAREMDGFDDTLSQELVQQANLCHVYSSLYRVRCEEVQHVKAYLQQKETEYPLILYGGPCTGKTVLLAHCASQVSSWLDGRDPEMVVRFINGGNSTVEQLLTSICNQLAMSYDQPQLHIPWDVNQLRKAFKNLLIMASSSLRSLVLILDGLDQLPVADGLQSTWWLPVSLPVNVKLLISTAPKKSGTLQALKALYPESTLFLEVKSKDKRDCSKMLKDLLFSCSRRITSGQQMHVNQALKECSLPLYIELLHRQVCNWNSSLDISEESITKGVHENIRMFLVRLELDHGKELVSKAMCYLTIARSGITEAELTDILSCENDVLSQYLPAGEALPYKLRVPEAKVENMLHDLRGFLMKRNIAGFQVLFWPSRHFPLVIHKLYLCCAETVRKAHGMLANYFSGQWTKPMPISQHLSTPQVKTYIDRQIPGQPWVFDSSSKRMDINVRKILELPFHLKKSGRLEELVREVMMSPGFHQGMLGAGHLEGLVSDLKDTSKFMSSRELGFLARIVMDAACLLHGSPGGLTAVMQAKLFPFLNVLPELESYAKQIYLEGVQTQGVNVLCSPASAVPSTCWTPPDVDASPIMEVLDTQCDMDNGSVSIFDLEDNCQLATCTTSMETSIMNVLCCEGKHSMVCVDRSGNVFVWNITSITNPKLRKEFFSTDDQEEILNAEYLVENSTFLVCKRHEIVLWDTCEWTLDDQFKAPQGKTFIQAVLAKEGLLIIACLEDCPFLLVWKRSTGQCVLSLDIGHSKALKLLKMGSVLLAVTVNGIITTWDLDLIWATSVIPKTGVKVERLAVESTGEHFYTSDGTQLVWKWGTLCSKPEGHFFHDGPVDTFTLSVDSEYLITASSGDIYIWQTTTGENLQRIHGSHASSLLITPKGNLAVSLCEHGLSSVWNLKSGHVVCNVNLHLKNAVISPESTFILGLHKFDLLAVSLWSGYVSKRFSCSGQSKVIAFQPLLDYPDYVALITMSGNLYTWKVTEETVCKHIHVPGAPLIKPELFQLSSDGNYAVLSTAGATINILDTVNGKLCSLQAEGDILMGCLDTTGRYAVLISNAENPDDCNCDLHSQPVLSAVRISNGKTVGRFYLCKVPSTLSLSKDLCAYVGFVDGSVGVYAISDAVESSMMVERRLSLIGQQKPCLCEEPHCWLPMEKPSITWIDPYVCTL</sequence>
<dbReference type="Pfam" id="PF24883">
    <property type="entry name" value="NPHP3_N"/>
    <property type="match status" value="1"/>
</dbReference>
<dbReference type="Gene3D" id="2.130.10.10">
    <property type="entry name" value="YVTN repeat-like/Quinoprotein amine dehydrogenase"/>
    <property type="match status" value="2"/>
</dbReference>
<dbReference type="InterPro" id="IPR015943">
    <property type="entry name" value="WD40/YVTN_repeat-like_dom_sf"/>
</dbReference>
<protein>
    <recommendedName>
        <fullName evidence="7">NACHT domain-containing protein</fullName>
    </recommendedName>
</protein>
<dbReference type="OrthoDB" id="2325716at2759"/>
<dbReference type="InterPro" id="IPR057588">
    <property type="entry name" value="NWD1/2-like_WH"/>
</dbReference>
<evidence type="ECO:0000259" key="3">
    <source>
        <dbReference type="Pfam" id="PF24883"/>
    </source>
</evidence>
<organism evidence="5 6">
    <name type="scientific">Synaphobranchus kaupii</name>
    <name type="common">Kaup's arrowtooth eel</name>
    <dbReference type="NCBI Taxonomy" id="118154"/>
    <lineage>
        <taxon>Eukaryota</taxon>
        <taxon>Metazoa</taxon>
        <taxon>Chordata</taxon>
        <taxon>Craniata</taxon>
        <taxon>Vertebrata</taxon>
        <taxon>Euteleostomi</taxon>
        <taxon>Actinopterygii</taxon>
        <taxon>Neopterygii</taxon>
        <taxon>Teleostei</taxon>
        <taxon>Anguilliformes</taxon>
        <taxon>Synaphobranchidae</taxon>
        <taxon>Synaphobranchus</taxon>
    </lineage>
</organism>